<dbReference type="InterPro" id="IPR015421">
    <property type="entry name" value="PyrdxlP-dep_Trfase_major"/>
</dbReference>
<comment type="cofactor">
    <cofactor evidence="1">
        <name>pyridoxal 5'-phosphate</name>
        <dbReference type="ChEBI" id="CHEBI:597326"/>
    </cofactor>
</comment>
<evidence type="ECO:0000313" key="7">
    <source>
        <dbReference type="EMBL" id="MCM4083540.1"/>
    </source>
</evidence>
<dbReference type="InterPro" id="IPR050596">
    <property type="entry name" value="AspAT/PAT-like"/>
</dbReference>
<comment type="similarity">
    <text evidence="2">Belongs to the class-I pyridoxal-phosphate-dependent aminotransferase family.</text>
</comment>
<organism evidence="7 8">
    <name type="scientific">Paractinoplanes hotanensis</name>
    <dbReference type="NCBI Taxonomy" id="2906497"/>
    <lineage>
        <taxon>Bacteria</taxon>
        <taxon>Bacillati</taxon>
        <taxon>Actinomycetota</taxon>
        <taxon>Actinomycetes</taxon>
        <taxon>Micromonosporales</taxon>
        <taxon>Micromonosporaceae</taxon>
        <taxon>Paractinoplanes</taxon>
    </lineage>
</organism>
<dbReference type="RefSeq" id="WP_251803239.1">
    <property type="nucleotide sequence ID" value="NZ_JAMQOL010000060.1"/>
</dbReference>
<dbReference type="CDD" id="cd00609">
    <property type="entry name" value="AAT_like"/>
    <property type="match status" value="1"/>
</dbReference>
<proteinExistence type="inferred from homology"/>
<dbReference type="SUPFAM" id="SSF53383">
    <property type="entry name" value="PLP-dependent transferases"/>
    <property type="match status" value="1"/>
</dbReference>
<evidence type="ECO:0000256" key="2">
    <source>
        <dbReference type="ARBA" id="ARBA00007441"/>
    </source>
</evidence>
<evidence type="ECO:0000259" key="6">
    <source>
        <dbReference type="Pfam" id="PF00155"/>
    </source>
</evidence>
<dbReference type="PANTHER" id="PTHR46383:SF1">
    <property type="entry name" value="ASPARTATE AMINOTRANSFERASE"/>
    <property type="match status" value="1"/>
</dbReference>
<dbReference type="PANTHER" id="PTHR46383">
    <property type="entry name" value="ASPARTATE AMINOTRANSFERASE"/>
    <property type="match status" value="1"/>
</dbReference>
<dbReference type="InterPro" id="IPR004839">
    <property type="entry name" value="Aminotransferase_I/II_large"/>
</dbReference>
<name>A0ABT0YCR4_9ACTN</name>
<evidence type="ECO:0000256" key="3">
    <source>
        <dbReference type="ARBA" id="ARBA00022576"/>
    </source>
</evidence>
<evidence type="ECO:0000256" key="1">
    <source>
        <dbReference type="ARBA" id="ARBA00001933"/>
    </source>
</evidence>
<keyword evidence="4" id="KW-0808">Transferase</keyword>
<keyword evidence="3 7" id="KW-0032">Aminotransferase</keyword>
<keyword evidence="5" id="KW-0663">Pyridoxal phosphate</keyword>
<evidence type="ECO:0000256" key="5">
    <source>
        <dbReference type="ARBA" id="ARBA00022898"/>
    </source>
</evidence>
<dbReference type="Pfam" id="PF00155">
    <property type="entry name" value="Aminotran_1_2"/>
    <property type="match status" value="1"/>
</dbReference>
<protein>
    <submittedName>
        <fullName evidence="7">Aminotransferase class I/II-fold pyridoxal phosphate-dependent enzyme</fullName>
    </submittedName>
</protein>
<evidence type="ECO:0000256" key="4">
    <source>
        <dbReference type="ARBA" id="ARBA00022679"/>
    </source>
</evidence>
<keyword evidence="8" id="KW-1185">Reference proteome</keyword>
<dbReference type="Gene3D" id="3.40.640.10">
    <property type="entry name" value="Type I PLP-dependent aspartate aminotransferase-like (Major domain)"/>
    <property type="match status" value="2"/>
</dbReference>
<feature type="domain" description="Aminotransferase class I/classII large" evidence="6">
    <location>
        <begin position="96"/>
        <end position="329"/>
    </location>
</feature>
<comment type="caution">
    <text evidence="7">The sequence shown here is derived from an EMBL/GenBank/DDBJ whole genome shotgun (WGS) entry which is preliminary data.</text>
</comment>
<dbReference type="Gene3D" id="3.90.1150.10">
    <property type="entry name" value="Aspartate Aminotransferase, domain 1"/>
    <property type="match status" value="1"/>
</dbReference>
<evidence type="ECO:0000313" key="8">
    <source>
        <dbReference type="Proteomes" id="UP001523216"/>
    </source>
</evidence>
<sequence length="502" mass="54338">MSSAPDDRFREIYRRAVNPDDPMALRNLFLGRVEAERGAASTRPEFSAAWRACRVRREVDDETILTARSTPRFIKELFNWYFRDDLYGSLRSADHLILSSGSVDEEQFGLPSVLKQTLVYALDRDWYGYSDSRGRGPAREAIAELENARIAGAPYGAEHVAISMGGTFAVSAVADFVLDGSTSPEPALCAMPNYPPLVEAVARRHPVRLVALNCAEGRTSLKPLIGALLQRTPAVLLQTVTNPTGTTVDETELAELIAAAGPDTMIILDECHECLGPEQIRSASRADPRVIRINSMSKGFAIPGLKVGWIVASSAFIAEFYEYASSSYGGPPSFYYTLVEVAARLERMLLLGITPARRELAMFDGDYGLTMASLTAAWHAFQADRCQRSAILIRQRQQAAEALAAAGAQVVAARYSMNLAVALGDDPDGYRTFRDVLDAAGVAVLPGILTFCLGGGWVRITSARHPGVLTESLRKLSSYLTREGVDGDGRAARSGGGAGHQA</sequence>
<gene>
    <name evidence="7" type="ORF">LXN57_38935</name>
</gene>
<accession>A0ABT0YCR4</accession>
<dbReference type="GO" id="GO:0008483">
    <property type="term" value="F:transaminase activity"/>
    <property type="evidence" value="ECO:0007669"/>
    <property type="project" value="UniProtKB-KW"/>
</dbReference>
<dbReference type="Proteomes" id="UP001523216">
    <property type="component" value="Unassembled WGS sequence"/>
</dbReference>
<dbReference type="InterPro" id="IPR015422">
    <property type="entry name" value="PyrdxlP-dep_Trfase_small"/>
</dbReference>
<dbReference type="EMBL" id="JAMQOL010000060">
    <property type="protein sequence ID" value="MCM4083540.1"/>
    <property type="molecule type" value="Genomic_DNA"/>
</dbReference>
<reference evidence="7 8" key="1">
    <citation type="submission" date="2022-06" db="EMBL/GenBank/DDBJ databases">
        <title>Actinoplanes abujensis sp. nov., isolated from Nigerian arid soil.</title>
        <authorList>
            <person name="Ding P."/>
        </authorList>
    </citation>
    <scope>NUCLEOTIDE SEQUENCE [LARGE SCALE GENOMIC DNA]</scope>
    <source>
        <strain evidence="8">TRM88002</strain>
    </source>
</reference>
<dbReference type="InterPro" id="IPR015424">
    <property type="entry name" value="PyrdxlP-dep_Trfase"/>
</dbReference>